<evidence type="ECO:0000313" key="9">
    <source>
        <dbReference type="EMBL" id="MFC3117201.1"/>
    </source>
</evidence>
<feature type="transmembrane region" description="Helical" evidence="7">
    <location>
        <begin position="349"/>
        <end position="370"/>
    </location>
</feature>
<keyword evidence="6 7" id="KW-0472">Membrane</keyword>
<dbReference type="RefSeq" id="WP_378121252.1">
    <property type="nucleotide sequence ID" value="NZ_JBHRTF010000015.1"/>
</dbReference>
<dbReference type="PANTHER" id="PTHR23517:SF2">
    <property type="entry name" value="MULTIDRUG RESISTANCE PROTEIN MDTH"/>
    <property type="match status" value="1"/>
</dbReference>
<comment type="caution">
    <text evidence="9">The sequence shown here is derived from an EMBL/GenBank/DDBJ whole genome shotgun (WGS) entry which is preliminary data.</text>
</comment>
<evidence type="ECO:0000256" key="7">
    <source>
        <dbReference type="SAM" id="Phobius"/>
    </source>
</evidence>
<accession>A0ABV7FKA5</accession>
<evidence type="ECO:0000256" key="4">
    <source>
        <dbReference type="ARBA" id="ARBA00022692"/>
    </source>
</evidence>
<dbReference type="CDD" id="cd17472">
    <property type="entry name" value="MFS_YajR_like"/>
    <property type="match status" value="1"/>
</dbReference>
<feature type="domain" description="Major facilitator superfamily (MFS) profile" evidence="8">
    <location>
        <begin position="20"/>
        <end position="402"/>
    </location>
</feature>
<name>A0ABV7FKA5_9GAMM</name>
<protein>
    <submittedName>
        <fullName evidence="9">MFS transporter</fullName>
    </submittedName>
</protein>
<keyword evidence="3" id="KW-1003">Cell membrane</keyword>
<feature type="transmembrane region" description="Helical" evidence="7">
    <location>
        <begin position="20"/>
        <end position="43"/>
    </location>
</feature>
<organism evidence="9 10">
    <name type="scientific">Cellvibrio fontiphilus</name>
    <dbReference type="NCBI Taxonomy" id="1815559"/>
    <lineage>
        <taxon>Bacteria</taxon>
        <taxon>Pseudomonadati</taxon>
        <taxon>Pseudomonadota</taxon>
        <taxon>Gammaproteobacteria</taxon>
        <taxon>Cellvibrionales</taxon>
        <taxon>Cellvibrionaceae</taxon>
        <taxon>Cellvibrio</taxon>
    </lineage>
</organism>
<reference evidence="10" key="1">
    <citation type="journal article" date="2019" name="Int. J. Syst. Evol. Microbiol.">
        <title>The Global Catalogue of Microorganisms (GCM) 10K type strain sequencing project: providing services to taxonomists for standard genome sequencing and annotation.</title>
        <authorList>
            <consortium name="The Broad Institute Genomics Platform"/>
            <consortium name="The Broad Institute Genome Sequencing Center for Infectious Disease"/>
            <person name="Wu L."/>
            <person name="Ma J."/>
        </authorList>
    </citation>
    <scope>NUCLEOTIDE SEQUENCE [LARGE SCALE GENOMIC DNA]</scope>
    <source>
        <strain evidence="10">KCTC 52237</strain>
    </source>
</reference>
<gene>
    <name evidence="9" type="ORF">ACFODX_16655</name>
</gene>
<dbReference type="InterPro" id="IPR011701">
    <property type="entry name" value="MFS"/>
</dbReference>
<feature type="transmembrane region" description="Helical" evidence="7">
    <location>
        <begin position="312"/>
        <end position="328"/>
    </location>
</feature>
<dbReference type="Pfam" id="PF07690">
    <property type="entry name" value="MFS_1"/>
    <property type="match status" value="1"/>
</dbReference>
<dbReference type="InterPro" id="IPR020846">
    <property type="entry name" value="MFS_dom"/>
</dbReference>
<evidence type="ECO:0000256" key="1">
    <source>
        <dbReference type="ARBA" id="ARBA00004651"/>
    </source>
</evidence>
<feature type="transmembrane region" description="Helical" evidence="7">
    <location>
        <begin position="174"/>
        <end position="193"/>
    </location>
</feature>
<evidence type="ECO:0000256" key="3">
    <source>
        <dbReference type="ARBA" id="ARBA00022475"/>
    </source>
</evidence>
<comment type="subcellular location">
    <subcellularLocation>
        <location evidence="1">Cell membrane</location>
        <topology evidence="1">Multi-pass membrane protein</topology>
    </subcellularLocation>
</comment>
<dbReference type="SUPFAM" id="SSF103473">
    <property type="entry name" value="MFS general substrate transporter"/>
    <property type="match status" value="1"/>
</dbReference>
<feature type="transmembrane region" description="Helical" evidence="7">
    <location>
        <begin position="376"/>
        <end position="395"/>
    </location>
</feature>
<keyword evidence="10" id="KW-1185">Reference proteome</keyword>
<dbReference type="PANTHER" id="PTHR23517">
    <property type="entry name" value="RESISTANCE PROTEIN MDTM, PUTATIVE-RELATED-RELATED"/>
    <property type="match status" value="1"/>
</dbReference>
<proteinExistence type="predicted"/>
<feature type="transmembrane region" description="Helical" evidence="7">
    <location>
        <begin position="55"/>
        <end position="75"/>
    </location>
</feature>
<keyword evidence="2" id="KW-0813">Transport</keyword>
<evidence type="ECO:0000256" key="5">
    <source>
        <dbReference type="ARBA" id="ARBA00022989"/>
    </source>
</evidence>
<dbReference type="Gene3D" id="3.30.70.100">
    <property type="match status" value="1"/>
</dbReference>
<dbReference type="Gene3D" id="1.20.1250.20">
    <property type="entry name" value="MFS general substrate transporter like domains"/>
    <property type="match status" value="1"/>
</dbReference>
<feature type="transmembrane region" description="Helical" evidence="7">
    <location>
        <begin position="289"/>
        <end position="306"/>
    </location>
</feature>
<feature type="transmembrane region" description="Helical" evidence="7">
    <location>
        <begin position="259"/>
        <end position="280"/>
    </location>
</feature>
<dbReference type="EMBL" id="JBHRTF010000015">
    <property type="protein sequence ID" value="MFC3117201.1"/>
    <property type="molecule type" value="Genomic_DNA"/>
</dbReference>
<evidence type="ECO:0000256" key="2">
    <source>
        <dbReference type="ARBA" id="ARBA00022448"/>
    </source>
</evidence>
<keyword evidence="4 7" id="KW-0812">Transmembrane</keyword>
<feature type="transmembrane region" description="Helical" evidence="7">
    <location>
        <begin position="111"/>
        <end position="131"/>
    </location>
</feature>
<dbReference type="Proteomes" id="UP001595555">
    <property type="component" value="Unassembled WGS sequence"/>
</dbReference>
<dbReference type="InterPro" id="IPR050171">
    <property type="entry name" value="MFS_Transporters"/>
</dbReference>
<evidence type="ECO:0000313" key="10">
    <source>
        <dbReference type="Proteomes" id="UP001595555"/>
    </source>
</evidence>
<feature type="transmembrane region" description="Helical" evidence="7">
    <location>
        <begin position="143"/>
        <end position="168"/>
    </location>
</feature>
<feature type="transmembrane region" description="Helical" evidence="7">
    <location>
        <begin position="87"/>
        <end position="105"/>
    </location>
</feature>
<dbReference type="PROSITE" id="PS50850">
    <property type="entry name" value="MFS"/>
    <property type="match status" value="1"/>
</dbReference>
<keyword evidence="5 7" id="KW-1133">Transmembrane helix</keyword>
<feature type="transmembrane region" description="Helical" evidence="7">
    <location>
        <begin position="227"/>
        <end position="247"/>
    </location>
</feature>
<sequence>MQDPASSIQYSAPLPFEKKVVWSLAALYTFRMFGLFMLLPVLALYGTEYAHHSPFLLGLALGAYGFSQALLQIPFGVLSDRIGRKPLILAGLVIFVLGSVVAALAESVYGLIFGRFLQGGGAISAVVMALLTDLTSEENRTKAMATIGASIGVSFSLAMTAGPLLAAWGGVAAIFWLTALLGAVGIYILLKLVPQVAPSVRPKREAVAVPALLGETLLHPQLLRLNVGIFVLHFVLMSSFVVLPLMLQNQLDIPRNYHGLIYFPLLAFAFVLMLPFVIIAEKRRKIKSVFLLAVALLLLAELALMLVGANRILALLVLFVFFIAFNVLEATQPSMVSKIAPAGAKGTATGIYSTCQVLGVFGGGALGGWLLQEQGANAVFSLNALLIVMWLAVAWSMKPPHFLASVLIPLEGKSAALADPRILLEKLRAVDGVAEAVIVASENTIYLKVDQRRVDRKQLAAIVDGRADV</sequence>
<evidence type="ECO:0000256" key="6">
    <source>
        <dbReference type="ARBA" id="ARBA00023136"/>
    </source>
</evidence>
<dbReference type="InterPro" id="IPR036259">
    <property type="entry name" value="MFS_trans_sf"/>
</dbReference>
<evidence type="ECO:0000259" key="8">
    <source>
        <dbReference type="PROSITE" id="PS50850"/>
    </source>
</evidence>